<proteinExistence type="predicted"/>
<sequence>MMERITQPQLRHLFARAAFGATPAQLQETHRQPVRKVVRQLLADSQAFEPLQMPLGTDDANPGQPVMNKNEAKQLMRDGVINREQLRAKIKMAAVAQRDINVQWINHMATSRAAMREKMALFWHNHFACRINQKPKQMLDYVNVLRQHALGNFGEMLLAVSKTPAMLQFLNNQQNRKNAPNENFAREVMELFTLGKSTTGTPHYTEHDVKEAARAFTGWQYTPEGEFVFRERVHDDGPKTIFGQTGTFRGDDVLQLLLKNPQTARHVTIKLYREFVNETINNQHVDELSRRFYKSNYDIADLMEAIFTADWFFDPANVGAHIKSPVELLIGMRHTFGMVFSDPQPQVFIQRTLGQLLLYPPNVAGWPGGRNWIDSSSLLFRMRLPDYVFKNVNVPIRPKDDGDVNLQPLDRKGAAQFTTLVDWAGFQRPYLELANEPVASSQLPEALAACLLPWPLRPDQKALLLRQLKPGQSGPDQIRTLATAMMTLPEYQLC</sequence>
<keyword evidence="2" id="KW-1185">Reference proteome</keyword>
<organism evidence="1 2">
    <name type="scientific">Fibrella aestuarina BUZ 2</name>
    <dbReference type="NCBI Taxonomy" id="1166018"/>
    <lineage>
        <taxon>Bacteria</taxon>
        <taxon>Pseudomonadati</taxon>
        <taxon>Bacteroidota</taxon>
        <taxon>Cytophagia</taxon>
        <taxon>Cytophagales</taxon>
        <taxon>Spirosomataceae</taxon>
        <taxon>Fibrella</taxon>
    </lineage>
</organism>
<dbReference type="OrthoDB" id="9772295at2"/>
<dbReference type="HOGENOM" id="CLU_026001_1_2_10"/>
<dbReference type="eggNOG" id="COG5267">
    <property type="taxonomic scope" value="Bacteria"/>
</dbReference>
<dbReference type="Proteomes" id="UP000011058">
    <property type="component" value="Chromosome"/>
</dbReference>
<protein>
    <submittedName>
        <fullName evidence="1">Uncharacterized protein</fullName>
    </submittedName>
</protein>
<gene>
    <name evidence="1" type="ORF">FAES_0084</name>
</gene>
<name>I0K1U5_9BACT</name>
<dbReference type="AlphaFoldDB" id="I0K1U5"/>
<dbReference type="KEGG" id="fae:FAES_0084"/>
<dbReference type="InterPro" id="IPR014917">
    <property type="entry name" value="DUF1800"/>
</dbReference>
<reference evidence="1 2" key="1">
    <citation type="journal article" date="2012" name="J. Bacteriol.">
        <title>Genome Sequence of Fibrella aestuarina BUZ 2T, a Filamentous Marine Bacterium.</title>
        <authorList>
            <person name="Filippini M."/>
            <person name="Qi W."/>
            <person name="Blom J."/>
            <person name="Goesmann A."/>
            <person name="Smits T.H."/>
            <person name="Bagheri H.C."/>
        </authorList>
    </citation>
    <scope>NUCLEOTIDE SEQUENCE [LARGE SCALE GENOMIC DNA]</scope>
    <source>
        <strain evidence="2">BUZ 2T</strain>
    </source>
</reference>
<accession>I0K1U5</accession>
<dbReference type="EMBL" id="HE796683">
    <property type="protein sequence ID" value="CCG98098.1"/>
    <property type="molecule type" value="Genomic_DNA"/>
</dbReference>
<dbReference type="Pfam" id="PF08811">
    <property type="entry name" value="DUF1800"/>
    <property type="match status" value="1"/>
</dbReference>
<dbReference type="PATRIC" id="fig|1166018.3.peg.87"/>
<evidence type="ECO:0000313" key="1">
    <source>
        <dbReference type="EMBL" id="CCG98098.1"/>
    </source>
</evidence>
<dbReference type="STRING" id="1166018.FAES_0084"/>
<evidence type="ECO:0000313" key="2">
    <source>
        <dbReference type="Proteomes" id="UP000011058"/>
    </source>
</evidence>